<dbReference type="InterPro" id="IPR001507">
    <property type="entry name" value="ZP_dom"/>
</dbReference>
<feature type="compositionally biased region" description="Basic and acidic residues" evidence="3">
    <location>
        <begin position="230"/>
        <end position="239"/>
    </location>
</feature>
<dbReference type="SMART" id="SM00241">
    <property type="entry name" value="ZP"/>
    <property type="match status" value="1"/>
</dbReference>
<keyword evidence="2" id="KW-0272">Extracellular matrix</keyword>
<dbReference type="OrthoDB" id="8880842at2759"/>
<dbReference type="InterPro" id="IPR055355">
    <property type="entry name" value="ZP-C"/>
</dbReference>
<keyword evidence="2" id="KW-0165">Cleavage on pair of basic residues</keyword>
<feature type="region of interest" description="Disordered" evidence="3">
    <location>
        <begin position="389"/>
        <end position="415"/>
    </location>
</feature>
<keyword evidence="2" id="KW-1003">Cell membrane</keyword>
<keyword evidence="2" id="KW-0732">Signal</keyword>
<comment type="function">
    <text evidence="2">Component of the zona pellucida, an extracellular matrix surrounding oocytes which mediates sperm binding, induction of the acrosome reaction and prevents post-fertilization polyspermy. The zona pellucida is composed of 3 to 4 glycoproteins, ZP1, ZP2, ZP3, and ZP4. ZP3 is essential for sperm binding and zona matrix formation.</text>
</comment>
<proteinExistence type="inferred from homology"/>
<organism evidence="5 6">
    <name type="scientific">Albula goreensis</name>
    <dbReference type="NCBI Taxonomy" id="1534307"/>
    <lineage>
        <taxon>Eukaryota</taxon>
        <taxon>Metazoa</taxon>
        <taxon>Chordata</taxon>
        <taxon>Craniata</taxon>
        <taxon>Vertebrata</taxon>
        <taxon>Euteleostomi</taxon>
        <taxon>Actinopterygii</taxon>
        <taxon>Neopterygii</taxon>
        <taxon>Teleostei</taxon>
        <taxon>Albuliformes</taxon>
        <taxon>Albulidae</taxon>
        <taxon>Albula</taxon>
    </lineage>
</organism>
<dbReference type="Pfam" id="PF00100">
    <property type="entry name" value="Zona_pellucida"/>
    <property type="match status" value="1"/>
</dbReference>
<dbReference type="EMBL" id="JAERUA010000002">
    <property type="protein sequence ID" value="KAI1903314.1"/>
    <property type="molecule type" value="Genomic_DNA"/>
</dbReference>
<comment type="subcellular location">
    <subcellularLocation>
        <location evidence="2">Zona pellucida</location>
    </subcellularLocation>
    <subcellularLocation>
        <location evidence="2">Cell membrane</location>
        <topology evidence="2">Single-pass type I membrane protein</topology>
    </subcellularLocation>
</comment>
<evidence type="ECO:0000256" key="2">
    <source>
        <dbReference type="RuleBase" id="RU367066"/>
    </source>
</evidence>
<comment type="PTM">
    <text evidence="2">Proteolytically cleaved before the transmembrane segment to yield the secreted ectodomain incorporated in the zona pellucida.</text>
</comment>
<feature type="domain" description="ZP" evidence="4">
    <location>
        <begin position="1"/>
        <end position="177"/>
    </location>
</feature>
<gene>
    <name evidence="5" type="ORF">AGOR_G00025930</name>
</gene>
<evidence type="ECO:0000313" key="5">
    <source>
        <dbReference type="EMBL" id="KAI1903314.1"/>
    </source>
</evidence>
<dbReference type="GO" id="GO:0035805">
    <property type="term" value="C:egg coat"/>
    <property type="evidence" value="ECO:0007669"/>
    <property type="project" value="UniProtKB-SubCell"/>
</dbReference>
<evidence type="ECO:0000259" key="4">
    <source>
        <dbReference type="PROSITE" id="PS51034"/>
    </source>
</evidence>
<dbReference type="Proteomes" id="UP000829720">
    <property type="component" value="Unassembled WGS sequence"/>
</dbReference>
<evidence type="ECO:0000256" key="1">
    <source>
        <dbReference type="ARBA" id="ARBA00023157"/>
    </source>
</evidence>
<name>A0A8T3E5Q5_9TELE</name>
<dbReference type="GO" id="GO:0005886">
    <property type="term" value="C:plasma membrane"/>
    <property type="evidence" value="ECO:0007669"/>
    <property type="project" value="UniProtKB-SubCell"/>
</dbReference>
<dbReference type="GO" id="GO:0007339">
    <property type="term" value="P:binding of sperm to zona pellucida"/>
    <property type="evidence" value="ECO:0007669"/>
    <property type="project" value="UniProtKB-UniRule"/>
</dbReference>
<comment type="domain">
    <text evidence="2">The ZP domain is involved in the polymerization of the ZP proteins to form the zona pellucida.</text>
</comment>
<dbReference type="Gene3D" id="2.60.40.3210">
    <property type="entry name" value="Zona pellucida, ZP-N domain"/>
    <property type="match status" value="1"/>
</dbReference>
<dbReference type="GO" id="GO:0035803">
    <property type="term" value="P:egg coat formation"/>
    <property type="evidence" value="ECO:0007669"/>
    <property type="project" value="UniProtKB-UniRule"/>
</dbReference>
<sequence length="430" mass="47642">MEGAVIPVECHYDRRYAVSSSVLNPTWIPFISTQTSDDVLDFSLKLMTSNWHSERATDIYFVGDIIYIEASFIVNNHMPLRLFVTSCVATMVPDKSSVSRYAFIDNDGCLTNSRLTSSKSRFLPRVQDDKLQIQLEAFRFHNDIRRVLYVTCHLKAIPVMYNVDSLNRACSFISGRWRSVDGSDQICDSCETAQRLGKQTASDHQLEKEVSLHPVEILSEKTSDMGPRSRKMESGHGEDPWMSEISPDKEEGGSLEDDLAEHSASMPMEFDDMDADEDWEKETFHDNAGHRPANEDASLVLDEQKEFKMETTPGTLTSTEEDDSLDVLFAEHDGLEKDTFLDPLISLNSGNANAWPLSGEAHNRSVVTPSMDLATSAVSPSTDEITLAPQSKDAFSPGLPAGKGDDGSEVPHGNEMADTTVLLTQGGSEN</sequence>
<dbReference type="InterPro" id="IPR042235">
    <property type="entry name" value="ZP-C_dom"/>
</dbReference>
<dbReference type="GO" id="GO:0032190">
    <property type="term" value="F:acrosin binding"/>
    <property type="evidence" value="ECO:0007669"/>
    <property type="project" value="TreeGrafter"/>
</dbReference>
<accession>A0A8T3E5Q5</accession>
<dbReference type="AlphaFoldDB" id="A0A8T3E5Q5"/>
<comment type="similarity">
    <text evidence="2">Belongs to the ZP domain family. ZPC subfamily.</text>
</comment>
<reference evidence="5" key="1">
    <citation type="submission" date="2021-01" db="EMBL/GenBank/DDBJ databases">
        <authorList>
            <person name="Zahm M."/>
            <person name="Roques C."/>
            <person name="Cabau C."/>
            <person name="Klopp C."/>
            <person name="Donnadieu C."/>
            <person name="Jouanno E."/>
            <person name="Lampietro C."/>
            <person name="Louis A."/>
            <person name="Herpin A."/>
            <person name="Echchiki A."/>
            <person name="Berthelot C."/>
            <person name="Parey E."/>
            <person name="Roest-Crollius H."/>
            <person name="Braasch I."/>
            <person name="Postlethwait J."/>
            <person name="Bobe J."/>
            <person name="Montfort J."/>
            <person name="Bouchez O."/>
            <person name="Begum T."/>
            <person name="Mejri S."/>
            <person name="Adams A."/>
            <person name="Chen W.-J."/>
            <person name="Guiguen Y."/>
        </authorList>
    </citation>
    <scope>NUCLEOTIDE SEQUENCE</scope>
    <source>
        <tissue evidence="5">Blood</tissue>
    </source>
</reference>
<evidence type="ECO:0000256" key="3">
    <source>
        <dbReference type="SAM" id="MobiDB-lite"/>
    </source>
</evidence>
<keyword evidence="2" id="KW-0964">Secreted</keyword>
<comment type="caution">
    <text evidence="5">The sequence shown here is derived from an EMBL/GenBank/DDBJ whole genome shotgun (WGS) entry which is preliminary data.</text>
</comment>
<protein>
    <recommendedName>
        <fullName evidence="2">Zona pellucida sperm-binding protein 3</fullName>
    </recommendedName>
</protein>
<keyword evidence="1 2" id="KW-1015">Disulfide bond</keyword>
<dbReference type="GO" id="GO:0035804">
    <property type="term" value="F:structural constituent of egg coat"/>
    <property type="evidence" value="ECO:0007669"/>
    <property type="project" value="UniProtKB-UniRule"/>
</dbReference>
<keyword evidence="2" id="KW-0472">Membrane</keyword>
<dbReference type="PANTHER" id="PTHR11576">
    <property type="entry name" value="ZONA PELLUCIDA SPERM-BINDING PROTEIN 3"/>
    <property type="match status" value="1"/>
</dbReference>
<dbReference type="GO" id="GO:2000344">
    <property type="term" value="P:positive regulation of acrosome reaction"/>
    <property type="evidence" value="ECO:0007669"/>
    <property type="project" value="UniProtKB-UniRule"/>
</dbReference>
<dbReference type="FunFam" id="2.60.40.4100:FF:000002">
    <property type="entry name" value="Zona pellucida sperm-binding protein 3"/>
    <property type="match status" value="1"/>
</dbReference>
<dbReference type="PROSITE" id="PS51034">
    <property type="entry name" value="ZP_2"/>
    <property type="match status" value="1"/>
</dbReference>
<evidence type="ECO:0000313" key="6">
    <source>
        <dbReference type="Proteomes" id="UP000829720"/>
    </source>
</evidence>
<dbReference type="PANTHER" id="PTHR11576:SF2">
    <property type="entry name" value="ZONA PELLUCIDA SPERM-BINDING PROTEIN 3"/>
    <property type="match status" value="1"/>
</dbReference>
<feature type="region of interest" description="Disordered" evidence="3">
    <location>
        <begin position="199"/>
        <end position="258"/>
    </location>
</feature>
<dbReference type="Gene3D" id="2.60.40.4100">
    <property type="entry name" value="Zona pellucida, ZP-C domain"/>
    <property type="match status" value="1"/>
</dbReference>
<keyword evidence="6" id="KW-1185">Reference proteome</keyword>